<evidence type="ECO:0000256" key="5">
    <source>
        <dbReference type="ARBA" id="ARBA00023049"/>
    </source>
</evidence>
<gene>
    <name evidence="8" type="ORF">BSYN_25710</name>
</gene>
<keyword evidence="5" id="KW-0482">Metalloprotease</keyword>
<dbReference type="Proteomes" id="UP001496674">
    <property type="component" value="Chromosome"/>
</dbReference>
<dbReference type="InterPro" id="IPR001405">
    <property type="entry name" value="UPF0758"/>
</dbReference>
<dbReference type="InterPro" id="IPR037518">
    <property type="entry name" value="MPN"/>
</dbReference>
<proteinExistence type="inferred from homology"/>
<dbReference type="NCBIfam" id="TIGR00608">
    <property type="entry name" value="radc"/>
    <property type="match status" value="1"/>
</dbReference>
<keyword evidence="3" id="KW-0378">Hydrolase</keyword>
<keyword evidence="2" id="KW-0479">Metal-binding</keyword>
<reference evidence="8 9" key="1">
    <citation type="submission" date="2023-04" db="EMBL/GenBank/DDBJ databases">
        <title>Draft genome sequence of acteroides sedimenti strain YN3PY1.</title>
        <authorList>
            <person name="Yoshida N."/>
        </authorList>
    </citation>
    <scope>NUCLEOTIDE SEQUENCE [LARGE SCALE GENOMIC DNA]</scope>
    <source>
        <strain evidence="8 9">YN3PY1</strain>
    </source>
</reference>
<dbReference type="InterPro" id="IPR010994">
    <property type="entry name" value="RuvA_2-like"/>
</dbReference>
<dbReference type="Pfam" id="PF20582">
    <property type="entry name" value="UPF0758_N"/>
    <property type="match status" value="1"/>
</dbReference>
<evidence type="ECO:0000256" key="2">
    <source>
        <dbReference type="ARBA" id="ARBA00022723"/>
    </source>
</evidence>
<evidence type="ECO:0000256" key="6">
    <source>
        <dbReference type="RuleBase" id="RU003797"/>
    </source>
</evidence>
<dbReference type="CDD" id="cd08071">
    <property type="entry name" value="MPN_DUF2466"/>
    <property type="match status" value="1"/>
</dbReference>
<comment type="similarity">
    <text evidence="6">Belongs to the UPF0758 family.</text>
</comment>
<dbReference type="Gene3D" id="3.40.140.10">
    <property type="entry name" value="Cytidine Deaminase, domain 2"/>
    <property type="match status" value="1"/>
</dbReference>
<evidence type="ECO:0000313" key="9">
    <source>
        <dbReference type="Proteomes" id="UP001496674"/>
    </source>
</evidence>
<dbReference type="EMBL" id="AP028055">
    <property type="protein sequence ID" value="BEH00307.1"/>
    <property type="molecule type" value="Genomic_DNA"/>
</dbReference>
<evidence type="ECO:0000256" key="3">
    <source>
        <dbReference type="ARBA" id="ARBA00022801"/>
    </source>
</evidence>
<dbReference type="PROSITE" id="PS50249">
    <property type="entry name" value="MPN"/>
    <property type="match status" value="1"/>
</dbReference>
<dbReference type="InterPro" id="IPR025657">
    <property type="entry name" value="RadC_JAB"/>
</dbReference>
<keyword evidence="1" id="KW-0645">Protease</keyword>
<keyword evidence="9" id="KW-1185">Reference proteome</keyword>
<dbReference type="InterPro" id="IPR046778">
    <property type="entry name" value="UPF0758_N"/>
</dbReference>
<dbReference type="SUPFAM" id="SSF102712">
    <property type="entry name" value="JAB1/MPN domain"/>
    <property type="match status" value="1"/>
</dbReference>
<evidence type="ECO:0000256" key="1">
    <source>
        <dbReference type="ARBA" id="ARBA00022670"/>
    </source>
</evidence>
<sequence>MKKLTINQWAEEDRPREKMLEKGIGALTDAELLAILIGSGNRDETAVALMKRVLASCNHSLSELGKRSVEELCDFKGIGPAKAISIVAASELGNRRKAADLVERGIVTCSTDVYNLMYPVMCDLATEECWALLLNQSNRLIDKVRISSGGISETTVDVRCIMREALLKRAVTLILCHNHPSGSIRPSTEDDKLTSRVRQAGSYMNVNLADHVIVCDGNYYSYADEGRI</sequence>
<dbReference type="PANTHER" id="PTHR30471">
    <property type="entry name" value="DNA REPAIR PROTEIN RADC"/>
    <property type="match status" value="1"/>
</dbReference>
<dbReference type="InterPro" id="IPR020891">
    <property type="entry name" value="UPF0758_CS"/>
</dbReference>
<feature type="domain" description="MPN" evidence="7">
    <location>
        <begin position="106"/>
        <end position="228"/>
    </location>
</feature>
<organism evidence="8 9">
    <name type="scientific">Bacteroides sedimenti</name>
    <dbReference type="NCBI Taxonomy" id="2136147"/>
    <lineage>
        <taxon>Bacteria</taxon>
        <taxon>Pseudomonadati</taxon>
        <taxon>Bacteroidota</taxon>
        <taxon>Bacteroidia</taxon>
        <taxon>Bacteroidales</taxon>
        <taxon>Bacteroidaceae</taxon>
        <taxon>Bacteroides</taxon>
    </lineage>
</organism>
<name>A0ABM8IEF4_9BACE</name>
<accession>A0ABM8IEF4</accession>
<keyword evidence="4" id="KW-0862">Zinc</keyword>
<evidence type="ECO:0000313" key="8">
    <source>
        <dbReference type="EMBL" id="BEH00307.1"/>
    </source>
</evidence>
<dbReference type="PANTHER" id="PTHR30471:SF3">
    <property type="entry name" value="UPF0758 PROTEIN YEES-RELATED"/>
    <property type="match status" value="1"/>
</dbReference>
<dbReference type="Pfam" id="PF04002">
    <property type="entry name" value="RadC"/>
    <property type="match status" value="1"/>
</dbReference>
<dbReference type="NCBIfam" id="NF000642">
    <property type="entry name" value="PRK00024.1"/>
    <property type="match status" value="1"/>
</dbReference>
<evidence type="ECO:0000256" key="4">
    <source>
        <dbReference type="ARBA" id="ARBA00022833"/>
    </source>
</evidence>
<dbReference type="RefSeq" id="WP_353331538.1">
    <property type="nucleotide sequence ID" value="NZ_AP028055.1"/>
</dbReference>
<dbReference type="SUPFAM" id="SSF47781">
    <property type="entry name" value="RuvA domain 2-like"/>
    <property type="match status" value="1"/>
</dbReference>
<protein>
    <recommendedName>
        <fullName evidence="7">MPN domain-containing protein</fullName>
    </recommendedName>
</protein>
<evidence type="ECO:0000259" key="7">
    <source>
        <dbReference type="PROSITE" id="PS50249"/>
    </source>
</evidence>
<dbReference type="PROSITE" id="PS01302">
    <property type="entry name" value="UPF0758"/>
    <property type="match status" value="1"/>
</dbReference>